<evidence type="ECO:0000313" key="3">
    <source>
        <dbReference type="Proteomes" id="UP000593571"/>
    </source>
</evidence>
<dbReference type="Pfam" id="PF15734">
    <property type="entry name" value="MIIP"/>
    <property type="match status" value="1"/>
</dbReference>
<dbReference type="Proteomes" id="UP000593571">
    <property type="component" value="Unassembled WGS sequence"/>
</dbReference>
<dbReference type="AlphaFoldDB" id="A0A7J8KCG9"/>
<proteinExistence type="predicted"/>
<evidence type="ECO:0000313" key="2">
    <source>
        <dbReference type="EMBL" id="KAF6506567.1"/>
    </source>
</evidence>
<protein>
    <submittedName>
        <fullName evidence="2">Migration and invasion inhibitory protein</fullName>
    </submittedName>
</protein>
<sequence length="305" mass="34301">MPCGGRWPRHPQWASSGVISLSPAKHQYQGSLTPPRPCSAPSLATSDSNDPEHPAKLESQAPRFIPDQQRKRSKPRVTFDKESPVPERSWRLRPYLGYDWIAGSLDSSSPVSSKPEAFFAKLQEFREANKEECIHTDPRPQFLGLRESSVAEEEHECVYCYRVSRRLFLVPSDPGAPCRLCRRPRDHRGPGTLAEPAQVRVSVPLSVLDPPHRYRIHRRKSFDASDTLALPRHCLLGWDILPPKSEKSSAPKNLDLWSCVTSEAPHQKLSAASPSHLALLSRVQPPTPVWSEPQIVQPRAPRPKP</sequence>
<dbReference type="PANTHER" id="PTHR34831:SF1">
    <property type="entry name" value="MIGRATION AND INVASION-INHIBITORY PROTEIN"/>
    <property type="match status" value="1"/>
</dbReference>
<dbReference type="GO" id="GO:0030336">
    <property type="term" value="P:negative regulation of cell migration"/>
    <property type="evidence" value="ECO:0007669"/>
    <property type="project" value="InterPro"/>
</dbReference>
<organism evidence="2 3">
    <name type="scientific">Rousettus aegyptiacus</name>
    <name type="common">Egyptian fruit bat</name>
    <name type="synonym">Pteropus aegyptiacus</name>
    <dbReference type="NCBI Taxonomy" id="9407"/>
    <lineage>
        <taxon>Eukaryota</taxon>
        <taxon>Metazoa</taxon>
        <taxon>Chordata</taxon>
        <taxon>Craniata</taxon>
        <taxon>Vertebrata</taxon>
        <taxon>Euteleostomi</taxon>
        <taxon>Mammalia</taxon>
        <taxon>Eutheria</taxon>
        <taxon>Laurasiatheria</taxon>
        <taxon>Chiroptera</taxon>
        <taxon>Yinpterochiroptera</taxon>
        <taxon>Pteropodoidea</taxon>
        <taxon>Pteropodidae</taxon>
        <taxon>Rousettinae</taxon>
        <taxon>Rousettus</taxon>
    </lineage>
</organism>
<dbReference type="EMBL" id="JACASE010000001">
    <property type="protein sequence ID" value="KAF6506567.1"/>
    <property type="molecule type" value="Genomic_DNA"/>
</dbReference>
<feature type="region of interest" description="Disordered" evidence="1">
    <location>
        <begin position="24"/>
        <end position="83"/>
    </location>
</feature>
<name>A0A7J8KCG9_ROUAE</name>
<accession>A0A7J8KCG9</accession>
<gene>
    <name evidence="2" type="ORF">HJG63_013324</name>
</gene>
<dbReference type="GO" id="GO:0010972">
    <property type="term" value="P:negative regulation of G2/M transition of mitotic cell cycle"/>
    <property type="evidence" value="ECO:0007669"/>
    <property type="project" value="InterPro"/>
</dbReference>
<keyword evidence="3" id="KW-1185">Reference proteome</keyword>
<dbReference type="InterPro" id="IPR031466">
    <property type="entry name" value="MIIP"/>
</dbReference>
<reference evidence="2 3" key="1">
    <citation type="journal article" date="2020" name="Nature">
        <title>Six reference-quality genomes reveal evolution of bat adaptations.</title>
        <authorList>
            <person name="Jebb D."/>
            <person name="Huang Z."/>
            <person name="Pippel M."/>
            <person name="Hughes G.M."/>
            <person name="Lavrichenko K."/>
            <person name="Devanna P."/>
            <person name="Winkler S."/>
            <person name="Jermiin L.S."/>
            <person name="Skirmuntt E.C."/>
            <person name="Katzourakis A."/>
            <person name="Burkitt-Gray L."/>
            <person name="Ray D.A."/>
            <person name="Sullivan K.A.M."/>
            <person name="Roscito J.G."/>
            <person name="Kirilenko B.M."/>
            <person name="Davalos L.M."/>
            <person name="Corthals A.P."/>
            <person name="Power M.L."/>
            <person name="Jones G."/>
            <person name="Ransome R.D."/>
            <person name="Dechmann D.K.N."/>
            <person name="Locatelli A.G."/>
            <person name="Puechmaille S.J."/>
            <person name="Fedrigo O."/>
            <person name="Jarvis E.D."/>
            <person name="Hiller M."/>
            <person name="Vernes S.C."/>
            <person name="Myers E.W."/>
            <person name="Teeling E.C."/>
        </authorList>
    </citation>
    <scope>NUCLEOTIDE SEQUENCE [LARGE SCALE GENOMIC DNA]</scope>
    <source>
        <strain evidence="2">MRouAeg1</strain>
        <tissue evidence="2">Muscle</tissue>
    </source>
</reference>
<dbReference type="PANTHER" id="PTHR34831">
    <property type="entry name" value="MIGRATION AND INVASION-INHIBITORY PROTEIN"/>
    <property type="match status" value="1"/>
</dbReference>
<evidence type="ECO:0000256" key="1">
    <source>
        <dbReference type="SAM" id="MobiDB-lite"/>
    </source>
</evidence>
<comment type="caution">
    <text evidence="2">The sequence shown here is derived from an EMBL/GenBank/DDBJ whole genome shotgun (WGS) entry which is preliminary data.</text>
</comment>